<evidence type="ECO:0000313" key="2">
    <source>
        <dbReference type="EMBL" id="GKU91391.1"/>
    </source>
</evidence>
<keyword evidence="3" id="KW-1185">Reference proteome</keyword>
<dbReference type="EMBL" id="BPVZ01000005">
    <property type="protein sequence ID" value="GKU91391.1"/>
    <property type="molecule type" value="Genomic_DNA"/>
</dbReference>
<feature type="compositionally biased region" description="Polar residues" evidence="1">
    <location>
        <begin position="1"/>
        <end position="22"/>
    </location>
</feature>
<organism evidence="2 3">
    <name type="scientific">Rubroshorea leprosula</name>
    <dbReference type="NCBI Taxonomy" id="152421"/>
    <lineage>
        <taxon>Eukaryota</taxon>
        <taxon>Viridiplantae</taxon>
        <taxon>Streptophyta</taxon>
        <taxon>Embryophyta</taxon>
        <taxon>Tracheophyta</taxon>
        <taxon>Spermatophyta</taxon>
        <taxon>Magnoliopsida</taxon>
        <taxon>eudicotyledons</taxon>
        <taxon>Gunneridae</taxon>
        <taxon>Pentapetalae</taxon>
        <taxon>rosids</taxon>
        <taxon>malvids</taxon>
        <taxon>Malvales</taxon>
        <taxon>Dipterocarpaceae</taxon>
        <taxon>Rubroshorea</taxon>
    </lineage>
</organism>
<proteinExistence type="predicted"/>
<sequence length="65" mass="6910">MDTDSIASAANSSQNERSTPTPDEQKQSCDMDICQESGHLEADTEVEAGVIHIETDAEVEVDTAG</sequence>
<dbReference type="AlphaFoldDB" id="A0AAV5HVQ6"/>
<reference evidence="2 3" key="1">
    <citation type="journal article" date="2021" name="Commun. Biol.">
        <title>The genome of Shorea leprosula (Dipterocarpaceae) highlights the ecological relevance of drought in aseasonal tropical rainforests.</title>
        <authorList>
            <person name="Ng K.K.S."/>
            <person name="Kobayashi M.J."/>
            <person name="Fawcett J.A."/>
            <person name="Hatakeyama M."/>
            <person name="Paape T."/>
            <person name="Ng C.H."/>
            <person name="Ang C.C."/>
            <person name="Tnah L.H."/>
            <person name="Lee C.T."/>
            <person name="Nishiyama T."/>
            <person name="Sese J."/>
            <person name="O'Brien M.J."/>
            <person name="Copetti D."/>
            <person name="Mohd Noor M.I."/>
            <person name="Ong R.C."/>
            <person name="Putra M."/>
            <person name="Sireger I.Z."/>
            <person name="Indrioko S."/>
            <person name="Kosugi Y."/>
            <person name="Izuno A."/>
            <person name="Isagi Y."/>
            <person name="Lee S.L."/>
            <person name="Shimizu K.K."/>
        </authorList>
    </citation>
    <scope>NUCLEOTIDE SEQUENCE [LARGE SCALE GENOMIC DNA]</scope>
    <source>
        <strain evidence="2">214</strain>
    </source>
</reference>
<feature type="region of interest" description="Disordered" evidence="1">
    <location>
        <begin position="1"/>
        <end position="33"/>
    </location>
</feature>
<evidence type="ECO:0000256" key="1">
    <source>
        <dbReference type="SAM" id="MobiDB-lite"/>
    </source>
</evidence>
<evidence type="ECO:0000313" key="3">
    <source>
        <dbReference type="Proteomes" id="UP001054252"/>
    </source>
</evidence>
<dbReference type="Proteomes" id="UP001054252">
    <property type="component" value="Unassembled WGS sequence"/>
</dbReference>
<accession>A0AAV5HVQ6</accession>
<protein>
    <submittedName>
        <fullName evidence="2">Uncharacterized protein</fullName>
    </submittedName>
</protein>
<gene>
    <name evidence="2" type="ORF">SLEP1_g5274</name>
</gene>
<name>A0AAV5HVQ6_9ROSI</name>
<comment type="caution">
    <text evidence="2">The sequence shown here is derived from an EMBL/GenBank/DDBJ whole genome shotgun (WGS) entry which is preliminary data.</text>
</comment>